<keyword evidence="2 7" id="KW-0813">Transport</keyword>
<protein>
    <submittedName>
        <fullName evidence="9">ABC transporter permease</fullName>
    </submittedName>
</protein>
<sequence>MFVLSLTVFTVARLAPGDPLQAFYGERIDRMSTEEQSAARLRLGLDKPLYIQYIQWVTHGLHGDFGISYKYREPAMHVMADMAGNTLLLGIASYLTVFVIAIILALICALYEDRWPDRLLSTVGTIANYIPSFWLGLLFLLLFNVNLGWLPGSGAYAPGESENLLSRAKHLILPLSVMVITHVWYYAYIIRNKLLDETRADYVLLAKAKGLSRRTILIRHCLRNVLPTIISVMAVSANHIVGGTYVVEAVFSYPGLGMLAIESAKYHDYNLLMLIVMLTGCFVIASGLAAQAINEQLDSRLQHDEGQVI</sequence>
<keyword evidence="4 7" id="KW-0812">Transmembrane</keyword>
<feature type="transmembrane region" description="Helical" evidence="7">
    <location>
        <begin position="87"/>
        <end position="111"/>
    </location>
</feature>
<evidence type="ECO:0000256" key="6">
    <source>
        <dbReference type="ARBA" id="ARBA00023136"/>
    </source>
</evidence>
<evidence type="ECO:0000256" key="7">
    <source>
        <dbReference type="RuleBase" id="RU363032"/>
    </source>
</evidence>
<feature type="transmembrane region" description="Helical" evidence="7">
    <location>
        <begin position="171"/>
        <end position="189"/>
    </location>
</feature>
<organism evidence="9 10">
    <name type="scientific">Veillonella magna</name>
    <dbReference type="NCBI Taxonomy" id="464322"/>
    <lineage>
        <taxon>Bacteria</taxon>
        <taxon>Bacillati</taxon>
        <taxon>Bacillota</taxon>
        <taxon>Negativicutes</taxon>
        <taxon>Veillonellales</taxon>
        <taxon>Veillonellaceae</taxon>
        <taxon>Veillonella</taxon>
    </lineage>
</organism>
<feature type="transmembrane region" description="Helical" evidence="7">
    <location>
        <begin position="225"/>
        <end position="251"/>
    </location>
</feature>
<dbReference type="PANTHER" id="PTHR43163">
    <property type="entry name" value="DIPEPTIDE TRANSPORT SYSTEM PERMEASE PROTEIN DPPB-RELATED"/>
    <property type="match status" value="1"/>
</dbReference>
<dbReference type="Gene3D" id="1.10.3720.10">
    <property type="entry name" value="MetI-like"/>
    <property type="match status" value="1"/>
</dbReference>
<dbReference type="Pfam" id="PF00528">
    <property type="entry name" value="BPD_transp_1"/>
    <property type="match status" value="1"/>
</dbReference>
<dbReference type="Proteomes" id="UP000707138">
    <property type="component" value="Unassembled WGS sequence"/>
</dbReference>
<keyword evidence="6 7" id="KW-0472">Membrane</keyword>
<evidence type="ECO:0000256" key="5">
    <source>
        <dbReference type="ARBA" id="ARBA00022989"/>
    </source>
</evidence>
<proteinExistence type="inferred from homology"/>
<evidence type="ECO:0000256" key="2">
    <source>
        <dbReference type="ARBA" id="ARBA00022448"/>
    </source>
</evidence>
<dbReference type="InterPro" id="IPR000515">
    <property type="entry name" value="MetI-like"/>
</dbReference>
<evidence type="ECO:0000313" key="10">
    <source>
        <dbReference type="Proteomes" id="UP000707138"/>
    </source>
</evidence>
<name>A0ABS2GHB6_9FIRM</name>
<dbReference type="EMBL" id="JACJLA010000015">
    <property type="protein sequence ID" value="MBM6913235.1"/>
    <property type="molecule type" value="Genomic_DNA"/>
</dbReference>
<dbReference type="InterPro" id="IPR035906">
    <property type="entry name" value="MetI-like_sf"/>
</dbReference>
<comment type="similarity">
    <text evidence="7">Belongs to the binding-protein-dependent transport system permease family.</text>
</comment>
<feature type="domain" description="ABC transmembrane type-1" evidence="8">
    <location>
        <begin position="83"/>
        <end position="290"/>
    </location>
</feature>
<evidence type="ECO:0000256" key="4">
    <source>
        <dbReference type="ARBA" id="ARBA00022692"/>
    </source>
</evidence>
<gene>
    <name evidence="9" type="ORF">H6A01_07870</name>
</gene>
<dbReference type="CDD" id="cd06261">
    <property type="entry name" value="TM_PBP2"/>
    <property type="match status" value="1"/>
</dbReference>
<feature type="transmembrane region" description="Helical" evidence="7">
    <location>
        <begin position="271"/>
        <end position="293"/>
    </location>
</feature>
<feature type="transmembrane region" description="Helical" evidence="7">
    <location>
        <begin position="132"/>
        <end position="151"/>
    </location>
</feature>
<keyword evidence="3" id="KW-1003">Cell membrane</keyword>
<dbReference type="PROSITE" id="PS50928">
    <property type="entry name" value="ABC_TM1"/>
    <property type="match status" value="1"/>
</dbReference>
<evidence type="ECO:0000256" key="1">
    <source>
        <dbReference type="ARBA" id="ARBA00004651"/>
    </source>
</evidence>
<dbReference type="PANTHER" id="PTHR43163:SF6">
    <property type="entry name" value="DIPEPTIDE TRANSPORT SYSTEM PERMEASE PROTEIN DPPB-RELATED"/>
    <property type="match status" value="1"/>
</dbReference>
<evidence type="ECO:0000256" key="3">
    <source>
        <dbReference type="ARBA" id="ARBA00022475"/>
    </source>
</evidence>
<comment type="caution">
    <text evidence="9">The sequence shown here is derived from an EMBL/GenBank/DDBJ whole genome shotgun (WGS) entry which is preliminary data.</text>
</comment>
<dbReference type="SUPFAM" id="SSF161098">
    <property type="entry name" value="MetI-like"/>
    <property type="match status" value="1"/>
</dbReference>
<evidence type="ECO:0000313" key="9">
    <source>
        <dbReference type="EMBL" id="MBM6913235.1"/>
    </source>
</evidence>
<evidence type="ECO:0000259" key="8">
    <source>
        <dbReference type="PROSITE" id="PS50928"/>
    </source>
</evidence>
<reference evidence="9 10" key="1">
    <citation type="journal article" date="2021" name="Sci. Rep.">
        <title>The distribution of antibiotic resistance genes in chicken gut microbiota commensals.</title>
        <authorList>
            <person name="Juricova H."/>
            <person name="Matiasovicova J."/>
            <person name="Kubasova T."/>
            <person name="Cejkova D."/>
            <person name="Rychlik I."/>
        </authorList>
    </citation>
    <scope>NUCLEOTIDE SEQUENCE [LARGE SCALE GENOMIC DNA]</scope>
    <source>
        <strain evidence="9 10">An537</strain>
    </source>
</reference>
<keyword evidence="10" id="KW-1185">Reference proteome</keyword>
<comment type="subcellular location">
    <subcellularLocation>
        <location evidence="1 7">Cell membrane</location>
        <topology evidence="1 7">Multi-pass membrane protein</topology>
    </subcellularLocation>
</comment>
<keyword evidence="5 7" id="KW-1133">Transmembrane helix</keyword>
<accession>A0ABS2GHB6</accession>